<proteinExistence type="predicted"/>
<keyword evidence="2" id="KW-0812">Transmembrane</keyword>
<dbReference type="InterPro" id="IPR010611">
    <property type="entry name" value="3D_dom"/>
</dbReference>
<dbReference type="RefSeq" id="WP_243137125.1">
    <property type="nucleotide sequence ID" value="NZ_CP045875.1"/>
</dbReference>
<dbReference type="SUPFAM" id="SSF50685">
    <property type="entry name" value="Barwin-like endoglucanases"/>
    <property type="match status" value="1"/>
</dbReference>
<accession>A0A5Q2N454</accession>
<feature type="transmembrane region" description="Helical" evidence="2">
    <location>
        <begin position="18"/>
        <end position="37"/>
    </location>
</feature>
<dbReference type="GO" id="GO:0009254">
    <property type="term" value="P:peptidoglycan turnover"/>
    <property type="evidence" value="ECO:0007669"/>
    <property type="project" value="InterPro"/>
</dbReference>
<evidence type="ECO:0000256" key="1">
    <source>
        <dbReference type="ARBA" id="ARBA00022729"/>
    </source>
</evidence>
<evidence type="ECO:0000313" key="4">
    <source>
        <dbReference type="EMBL" id="QGG48683.1"/>
    </source>
</evidence>
<keyword evidence="1" id="KW-0732">Signal</keyword>
<dbReference type="Pfam" id="PF06725">
    <property type="entry name" value="3D"/>
    <property type="match status" value="1"/>
</dbReference>
<dbReference type="AlphaFoldDB" id="A0A5Q2N454"/>
<reference evidence="5" key="1">
    <citation type="submission" date="2019-11" db="EMBL/GenBank/DDBJ databases">
        <title>Genome sequence of Heliorestis convoluta strain HH, an alkaliphilic and minimalistic phototrophic bacterium from a soda lake in Egypt.</title>
        <authorList>
            <person name="Dewey E.D."/>
            <person name="Stokes L.M."/>
            <person name="Burchell B.M."/>
            <person name="Shaffer K.N."/>
            <person name="Huntington A.M."/>
            <person name="Baker J.M."/>
            <person name="Nadendla S."/>
            <person name="Giglio M.G."/>
            <person name="Touchman J.W."/>
            <person name="Blankenship R.E."/>
            <person name="Madigan M.T."/>
            <person name="Sattley W.M."/>
        </authorList>
    </citation>
    <scope>NUCLEOTIDE SEQUENCE [LARGE SCALE GENOMIC DNA]</scope>
    <source>
        <strain evidence="5">HH</strain>
    </source>
</reference>
<dbReference type="KEGG" id="hcv:FTV88_2590"/>
<dbReference type="PANTHER" id="PTHR39160:SF4">
    <property type="entry name" value="RESUSCITATION-PROMOTING FACTOR RPFB"/>
    <property type="match status" value="1"/>
</dbReference>
<sequence>MKEHDCEKERPPSRDRKVWALGATIFVGALILPLWAYEHNEAPPTVENSIEISHEDVAKEGALFFGQSIEKESIEPQMIAEMVLNTPLLEVSEDNEQKGQTRRTVLASRGGSREAARDVARDVAVAETKEMQEEAIEMKEPVVPEVATNEAVDITKTENRAERTASVAEGLENAAAIEAMTGLSVTATMQVEATAYTHTGNRTFSGKWPKVGLIAVDPRVIPMGTKLYVEGYGIAEAADTGGAIKGAMIDVFFDTREECILWGRRQVTIHILR</sequence>
<feature type="domain" description="3D" evidence="3">
    <location>
        <begin position="214"/>
        <end position="272"/>
    </location>
</feature>
<keyword evidence="2" id="KW-0472">Membrane</keyword>
<dbReference type="InterPro" id="IPR036908">
    <property type="entry name" value="RlpA-like_sf"/>
</dbReference>
<gene>
    <name evidence="4" type="ORF">FTV88_2590</name>
</gene>
<evidence type="ECO:0000259" key="3">
    <source>
        <dbReference type="Pfam" id="PF06725"/>
    </source>
</evidence>
<dbReference type="CDD" id="cd22786">
    <property type="entry name" value="DPBB_YuiC-like"/>
    <property type="match status" value="1"/>
</dbReference>
<dbReference type="InterPro" id="IPR051933">
    <property type="entry name" value="Resuscitation_pf_RpfB"/>
</dbReference>
<dbReference type="GO" id="GO:0004553">
    <property type="term" value="F:hydrolase activity, hydrolyzing O-glycosyl compounds"/>
    <property type="evidence" value="ECO:0007669"/>
    <property type="project" value="InterPro"/>
</dbReference>
<dbReference type="GO" id="GO:0019867">
    <property type="term" value="C:outer membrane"/>
    <property type="evidence" value="ECO:0007669"/>
    <property type="project" value="InterPro"/>
</dbReference>
<dbReference type="EMBL" id="CP045875">
    <property type="protein sequence ID" value="QGG48683.1"/>
    <property type="molecule type" value="Genomic_DNA"/>
</dbReference>
<keyword evidence="2" id="KW-1133">Transmembrane helix</keyword>
<evidence type="ECO:0000313" key="5">
    <source>
        <dbReference type="Proteomes" id="UP000366051"/>
    </source>
</evidence>
<dbReference type="Gene3D" id="2.40.40.10">
    <property type="entry name" value="RlpA-like domain"/>
    <property type="match status" value="1"/>
</dbReference>
<evidence type="ECO:0000256" key="2">
    <source>
        <dbReference type="SAM" id="Phobius"/>
    </source>
</evidence>
<keyword evidence="5" id="KW-1185">Reference proteome</keyword>
<organism evidence="4 5">
    <name type="scientific">Heliorestis convoluta</name>
    <dbReference type="NCBI Taxonomy" id="356322"/>
    <lineage>
        <taxon>Bacteria</taxon>
        <taxon>Bacillati</taxon>
        <taxon>Bacillota</taxon>
        <taxon>Clostridia</taxon>
        <taxon>Eubacteriales</taxon>
        <taxon>Heliobacteriaceae</taxon>
        <taxon>Heliorestis</taxon>
    </lineage>
</organism>
<protein>
    <recommendedName>
        <fullName evidence="3">3D domain-containing protein</fullName>
    </recommendedName>
</protein>
<dbReference type="PANTHER" id="PTHR39160">
    <property type="entry name" value="CELL WALL-BINDING PROTEIN YOCH"/>
    <property type="match status" value="1"/>
</dbReference>
<dbReference type="Proteomes" id="UP000366051">
    <property type="component" value="Chromosome"/>
</dbReference>
<name>A0A5Q2N454_9FIRM</name>